<dbReference type="InterPro" id="IPR043128">
    <property type="entry name" value="Rev_trsase/Diguanyl_cyclase"/>
</dbReference>
<dbReference type="Pfam" id="PF13426">
    <property type="entry name" value="PAS_9"/>
    <property type="match status" value="1"/>
</dbReference>
<feature type="domain" description="GGDEF" evidence="4">
    <location>
        <begin position="170"/>
        <end position="302"/>
    </location>
</feature>
<dbReference type="InterPro" id="IPR000160">
    <property type="entry name" value="GGDEF_dom"/>
</dbReference>
<dbReference type="SUPFAM" id="SSF55785">
    <property type="entry name" value="PYP-like sensor domain (PAS domain)"/>
    <property type="match status" value="1"/>
</dbReference>
<proteinExistence type="predicted"/>
<evidence type="ECO:0000259" key="4">
    <source>
        <dbReference type="PROSITE" id="PS50887"/>
    </source>
</evidence>
<evidence type="ECO:0000313" key="5">
    <source>
        <dbReference type="EMBL" id="KYZ77780.1"/>
    </source>
</evidence>
<dbReference type="InterPro" id="IPR029787">
    <property type="entry name" value="Nucleotide_cyclase"/>
</dbReference>
<dbReference type="InterPro" id="IPR035965">
    <property type="entry name" value="PAS-like_dom_sf"/>
</dbReference>
<dbReference type="InterPro" id="IPR000700">
    <property type="entry name" value="PAS-assoc_C"/>
</dbReference>
<dbReference type="InterPro" id="IPR000014">
    <property type="entry name" value="PAS"/>
</dbReference>
<feature type="domain" description="PAC" evidence="3">
    <location>
        <begin position="82"/>
        <end position="135"/>
    </location>
</feature>
<dbReference type="Gene3D" id="3.30.70.270">
    <property type="match status" value="1"/>
</dbReference>
<dbReference type="SMART" id="SM00267">
    <property type="entry name" value="GGDEF"/>
    <property type="match status" value="1"/>
</dbReference>
<dbReference type="PANTHER" id="PTHR44757:SF2">
    <property type="entry name" value="BIOFILM ARCHITECTURE MAINTENANCE PROTEIN MBAA"/>
    <property type="match status" value="1"/>
</dbReference>
<dbReference type="NCBIfam" id="TIGR00254">
    <property type="entry name" value="GGDEF"/>
    <property type="match status" value="1"/>
</dbReference>
<dbReference type="Proteomes" id="UP000076268">
    <property type="component" value="Unassembled WGS sequence"/>
</dbReference>
<dbReference type="STRING" id="1794912.AXX12_17080"/>
<gene>
    <name evidence="5" type="ORF">AXX12_17080</name>
</gene>
<dbReference type="PROSITE" id="PS50112">
    <property type="entry name" value="PAS"/>
    <property type="match status" value="1"/>
</dbReference>
<feature type="domain" description="PAS" evidence="2">
    <location>
        <begin position="5"/>
        <end position="47"/>
    </location>
</feature>
<feature type="compositionally biased region" description="Basic residues" evidence="1">
    <location>
        <begin position="310"/>
        <end position="319"/>
    </location>
</feature>
<dbReference type="PROSITE" id="PS50887">
    <property type="entry name" value="GGDEF"/>
    <property type="match status" value="1"/>
</dbReference>
<feature type="compositionally biased region" description="Polar residues" evidence="1">
    <location>
        <begin position="295"/>
        <end position="309"/>
    </location>
</feature>
<dbReference type="NCBIfam" id="TIGR00229">
    <property type="entry name" value="sensory_box"/>
    <property type="match status" value="1"/>
</dbReference>
<reference evidence="5 6" key="1">
    <citation type="submission" date="2016-02" db="EMBL/GenBank/DDBJ databases">
        <title>Anaerosporomusa subterraneum gen. nov., sp. nov., a spore-forming obligate anaerobe isolated from saprolite.</title>
        <authorList>
            <person name="Choi J.K."/>
            <person name="Shah M."/>
            <person name="Yee N."/>
        </authorList>
    </citation>
    <scope>NUCLEOTIDE SEQUENCE [LARGE SCALE GENOMIC DNA]</scope>
    <source>
        <strain evidence="5 6">RU4</strain>
    </source>
</reference>
<accession>A0A154BVE0</accession>
<evidence type="ECO:0000313" key="6">
    <source>
        <dbReference type="Proteomes" id="UP000076268"/>
    </source>
</evidence>
<dbReference type="AlphaFoldDB" id="A0A154BVE0"/>
<organism evidence="5 6">
    <name type="scientific">Anaerosporomusa subterranea</name>
    <dbReference type="NCBI Taxonomy" id="1794912"/>
    <lineage>
        <taxon>Bacteria</taxon>
        <taxon>Bacillati</taxon>
        <taxon>Bacillota</taxon>
        <taxon>Negativicutes</taxon>
        <taxon>Acetonemataceae</taxon>
        <taxon>Anaerosporomusa</taxon>
    </lineage>
</organism>
<dbReference type="PANTHER" id="PTHR44757">
    <property type="entry name" value="DIGUANYLATE CYCLASE DGCP"/>
    <property type="match status" value="1"/>
</dbReference>
<feature type="region of interest" description="Disordered" evidence="1">
    <location>
        <begin position="288"/>
        <end position="319"/>
    </location>
</feature>
<dbReference type="SMART" id="SM00091">
    <property type="entry name" value="PAS"/>
    <property type="match status" value="1"/>
</dbReference>
<dbReference type="PROSITE" id="PS50113">
    <property type="entry name" value="PAC"/>
    <property type="match status" value="1"/>
</dbReference>
<dbReference type="CDD" id="cd00130">
    <property type="entry name" value="PAS"/>
    <property type="match status" value="1"/>
</dbReference>
<dbReference type="InterPro" id="IPR052155">
    <property type="entry name" value="Biofilm_reg_signaling"/>
</dbReference>
<evidence type="ECO:0000259" key="2">
    <source>
        <dbReference type="PROSITE" id="PS50112"/>
    </source>
</evidence>
<dbReference type="CDD" id="cd01949">
    <property type="entry name" value="GGDEF"/>
    <property type="match status" value="1"/>
</dbReference>
<keyword evidence="6" id="KW-1185">Reference proteome</keyword>
<comment type="caution">
    <text evidence="5">The sequence shown here is derived from an EMBL/GenBank/DDBJ whole genome shotgun (WGS) entry which is preliminary data.</text>
</comment>
<sequence>MYDYFKVFINNVLDYLDEGVYFTDLNKNILYWNSGAETITGYRLDEIAMQKCCQVISHTNINGEQLCDKQCLSTKVIEEGKLQENFMFIVHKEGHLVPVTIRTFPVHDKDGEITGFIELISDNSRQKLGQDKVGALTKAAYIDSLSELFSKQYIENRLQAMLTEAPEKRKAFSILYINITGFRAINEVYGVSRADRLLKMVAKKLSTGISFPSIIGRWHGASFIAVVETTNKSLLLLLAGKLKTLISEADFSVGEETIPIKVSVGYAISQSYDTLDYIIERATKASLDEKETEEPQTSKVAPAINNQQKNRFHSIRSNR</sequence>
<evidence type="ECO:0008006" key="7">
    <source>
        <dbReference type="Google" id="ProtNLM"/>
    </source>
</evidence>
<dbReference type="SUPFAM" id="SSF55073">
    <property type="entry name" value="Nucleotide cyclase"/>
    <property type="match status" value="1"/>
</dbReference>
<dbReference type="Pfam" id="PF00990">
    <property type="entry name" value="GGDEF"/>
    <property type="match status" value="1"/>
</dbReference>
<dbReference type="RefSeq" id="WP_066237559.1">
    <property type="nucleotide sequence ID" value="NZ_LSGP01000006.1"/>
</dbReference>
<protein>
    <recommendedName>
        <fullName evidence="7">Diguanylate cyclase</fullName>
    </recommendedName>
</protein>
<name>A0A154BVE0_ANASB</name>
<evidence type="ECO:0000256" key="1">
    <source>
        <dbReference type="SAM" id="MobiDB-lite"/>
    </source>
</evidence>
<dbReference type="Gene3D" id="3.30.450.20">
    <property type="entry name" value="PAS domain"/>
    <property type="match status" value="1"/>
</dbReference>
<evidence type="ECO:0000259" key="3">
    <source>
        <dbReference type="PROSITE" id="PS50113"/>
    </source>
</evidence>
<dbReference type="EMBL" id="LSGP01000006">
    <property type="protein sequence ID" value="KYZ77780.1"/>
    <property type="molecule type" value="Genomic_DNA"/>
</dbReference>